<dbReference type="RefSeq" id="WP_257770833.1">
    <property type="nucleotide sequence ID" value="NZ_CP102480.1"/>
</dbReference>
<name>A0A9J7AX69_9PROT</name>
<gene>
    <name evidence="1" type="ORF">NUH88_06740</name>
</gene>
<dbReference type="Proteomes" id="UP001060336">
    <property type="component" value="Chromosome"/>
</dbReference>
<dbReference type="SUPFAM" id="SSF54909">
    <property type="entry name" value="Dimeric alpha+beta barrel"/>
    <property type="match status" value="1"/>
</dbReference>
<sequence>MALYGTGMLMTFTEVAPEDEAEFNEWYNREHIDERVWMPGFHRARRYVAVDPEARVKYFASYETTKVEDLADPDYMARLAVQSEWSQKVMAGFTKFDRLTASITVDKTHGFTGWLGVTRFFPEAGLMEKLRALLADTLLPELSAMPEMLGGCLAENDIEVSNTGLKAQGKPVPPGQTPEWIVLLDGATETSIREANARLEDVLTEAGLPAVGLDQTAYSFLFGNNR</sequence>
<dbReference type="EMBL" id="CP102480">
    <property type="protein sequence ID" value="UUX51386.1"/>
    <property type="molecule type" value="Genomic_DNA"/>
</dbReference>
<dbReference type="AlphaFoldDB" id="A0A9J7AX69"/>
<accession>A0A9J7AX69</accession>
<organism evidence="1 2">
    <name type="scientific">Nisaea acidiphila</name>
    <dbReference type="NCBI Taxonomy" id="1862145"/>
    <lineage>
        <taxon>Bacteria</taxon>
        <taxon>Pseudomonadati</taxon>
        <taxon>Pseudomonadota</taxon>
        <taxon>Alphaproteobacteria</taxon>
        <taxon>Rhodospirillales</taxon>
        <taxon>Thalassobaculaceae</taxon>
        <taxon>Nisaea</taxon>
    </lineage>
</organism>
<dbReference type="KEGG" id="naci:NUH88_06740"/>
<protein>
    <submittedName>
        <fullName evidence="1">Uncharacterized protein</fullName>
    </submittedName>
</protein>
<proteinExistence type="predicted"/>
<reference evidence="1" key="1">
    <citation type="submission" date="2022-08" db="EMBL/GenBank/DDBJ databases">
        <title>Nisaea acidiphila sp. nov., isolated from a marine algal debris and emended description of the genus Nisaea Urios et al. 2008.</title>
        <authorList>
            <person name="Kwon K."/>
        </authorList>
    </citation>
    <scope>NUCLEOTIDE SEQUENCE</scope>
    <source>
        <strain evidence="1">MEBiC11861</strain>
    </source>
</reference>
<dbReference type="InterPro" id="IPR011008">
    <property type="entry name" value="Dimeric_a/b-barrel"/>
</dbReference>
<evidence type="ECO:0000313" key="1">
    <source>
        <dbReference type="EMBL" id="UUX51386.1"/>
    </source>
</evidence>
<keyword evidence="2" id="KW-1185">Reference proteome</keyword>
<evidence type="ECO:0000313" key="2">
    <source>
        <dbReference type="Proteomes" id="UP001060336"/>
    </source>
</evidence>